<reference evidence="2" key="1">
    <citation type="submission" date="2018-09" db="EMBL/GenBank/DDBJ databases">
        <authorList>
            <person name="Zhu H."/>
        </authorList>
    </citation>
    <scope>NUCLEOTIDE SEQUENCE [LARGE SCALE GENOMIC DNA]</scope>
    <source>
        <strain evidence="2">K1W22B-1</strain>
    </source>
</reference>
<protein>
    <submittedName>
        <fullName evidence="1">Uncharacterized protein</fullName>
    </submittedName>
</protein>
<dbReference type="EMBL" id="QYRP01000002">
    <property type="protein sequence ID" value="RJS47167.1"/>
    <property type="molecule type" value="Genomic_DNA"/>
</dbReference>
<organism evidence="1 2">
    <name type="scientific">Nocardioides cavernaquae</name>
    <dbReference type="NCBI Taxonomy" id="2321396"/>
    <lineage>
        <taxon>Bacteria</taxon>
        <taxon>Bacillati</taxon>
        <taxon>Actinomycetota</taxon>
        <taxon>Actinomycetes</taxon>
        <taxon>Propionibacteriales</taxon>
        <taxon>Nocardioidaceae</taxon>
        <taxon>Nocardioides</taxon>
    </lineage>
</organism>
<dbReference type="OrthoDB" id="3524093at2"/>
<keyword evidence="2" id="KW-1185">Reference proteome</keyword>
<proteinExistence type="predicted"/>
<evidence type="ECO:0000313" key="2">
    <source>
        <dbReference type="Proteomes" id="UP000276542"/>
    </source>
</evidence>
<sequence>MTLSDAASFAWWWTAWRRGDAALDDVIDALEGIHHVTGLPGHDEPLSLVFAFPALRDLGAVSAGLALPADGDPLGLGGPADFNTAALDTGEAVVLAGAGLGLIPHRAGHGVVWQCLPAARRQLPDLGEADRGLRHTLATTAHRLDGRQLGHELPELADALLNLRHRHMPHAPAGTPALCVDLAARALQAWAIADLAPIEELSPLEAAARRALVAACSPEVWPPAP</sequence>
<dbReference type="RefSeq" id="WP_120061137.1">
    <property type="nucleotide sequence ID" value="NZ_QYRP01000002.1"/>
</dbReference>
<evidence type="ECO:0000313" key="1">
    <source>
        <dbReference type="EMBL" id="RJS47167.1"/>
    </source>
</evidence>
<name>A0A3A5HHK5_9ACTN</name>
<accession>A0A3A5HHK5</accession>
<gene>
    <name evidence="1" type="ORF">D4739_13670</name>
</gene>
<comment type="caution">
    <text evidence="1">The sequence shown here is derived from an EMBL/GenBank/DDBJ whole genome shotgun (WGS) entry which is preliminary data.</text>
</comment>
<dbReference type="Proteomes" id="UP000276542">
    <property type="component" value="Unassembled WGS sequence"/>
</dbReference>
<dbReference type="AlphaFoldDB" id="A0A3A5HHK5"/>